<reference evidence="2" key="1">
    <citation type="journal article" date="2014" name="Int. J. Syst. Evol. Microbiol.">
        <title>Complete genome of a new Firmicutes species belonging to the dominant human colonic microbiota ('Ruminococcus bicirculans') reveals two chromosomes and a selective capacity to utilize plant glucans.</title>
        <authorList>
            <consortium name="NISC Comparative Sequencing Program"/>
            <person name="Wegmann U."/>
            <person name="Louis P."/>
            <person name="Goesmann A."/>
            <person name="Henrissat B."/>
            <person name="Duncan S.H."/>
            <person name="Flint H.J."/>
        </authorList>
    </citation>
    <scope>NUCLEOTIDE SEQUENCE</scope>
    <source>
        <strain evidence="2">CGMCC 1.18437</strain>
    </source>
</reference>
<dbReference type="InterPro" id="IPR036061">
    <property type="entry name" value="CheW-like_dom_sf"/>
</dbReference>
<dbReference type="SUPFAM" id="SSF50341">
    <property type="entry name" value="CheW-like"/>
    <property type="match status" value="1"/>
</dbReference>
<evidence type="ECO:0000259" key="1">
    <source>
        <dbReference type="PROSITE" id="PS50851"/>
    </source>
</evidence>
<evidence type="ECO:0000313" key="4">
    <source>
        <dbReference type="Proteomes" id="UP000539473"/>
    </source>
</evidence>
<dbReference type="RefSeq" id="WP_184110078.1">
    <property type="nucleotide sequence ID" value="NZ_BNAJ01000002.1"/>
</dbReference>
<dbReference type="EMBL" id="JACHFK010000002">
    <property type="protein sequence ID" value="MBB5375818.1"/>
    <property type="molecule type" value="Genomic_DNA"/>
</dbReference>
<dbReference type="Proteomes" id="UP000619376">
    <property type="component" value="Unassembled WGS sequence"/>
</dbReference>
<reference evidence="3 4" key="3">
    <citation type="submission" date="2020-08" db="EMBL/GenBank/DDBJ databases">
        <title>Genomic Encyclopedia of Type Strains, Phase IV (KMG-IV): sequencing the most valuable type-strain genomes for metagenomic binning, comparative biology and taxonomic classification.</title>
        <authorList>
            <person name="Goeker M."/>
        </authorList>
    </citation>
    <scope>NUCLEOTIDE SEQUENCE [LARGE SCALE GENOMIC DNA]</scope>
    <source>
        <strain evidence="3 4">DSM 27521</strain>
    </source>
</reference>
<dbReference type="EMBL" id="BNAJ01000002">
    <property type="protein sequence ID" value="GHF36804.1"/>
    <property type="molecule type" value="Genomic_DNA"/>
</dbReference>
<proteinExistence type="predicted"/>
<dbReference type="GO" id="GO:0006935">
    <property type="term" value="P:chemotaxis"/>
    <property type="evidence" value="ECO:0007669"/>
    <property type="project" value="InterPro"/>
</dbReference>
<comment type="caution">
    <text evidence="3">The sequence shown here is derived from an EMBL/GenBank/DDBJ whole genome shotgun (WGS) entry which is preliminary data.</text>
</comment>
<organism evidence="3 4">
    <name type="scientific">Deinococcus metalli</name>
    <dbReference type="NCBI Taxonomy" id="1141878"/>
    <lineage>
        <taxon>Bacteria</taxon>
        <taxon>Thermotogati</taxon>
        <taxon>Deinococcota</taxon>
        <taxon>Deinococci</taxon>
        <taxon>Deinococcales</taxon>
        <taxon>Deinococcaceae</taxon>
        <taxon>Deinococcus</taxon>
    </lineage>
</organism>
<dbReference type="GO" id="GO:0007165">
    <property type="term" value="P:signal transduction"/>
    <property type="evidence" value="ECO:0007669"/>
    <property type="project" value="InterPro"/>
</dbReference>
<feature type="domain" description="CheW-like" evidence="1">
    <location>
        <begin position="1"/>
        <end position="135"/>
    </location>
</feature>
<accession>A0A7W8KEU4</accession>
<keyword evidence="5" id="KW-1185">Reference proteome</keyword>
<dbReference type="Pfam" id="PF01584">
    <property type="entry name" value="CheW"/>
    <property type="match status" value="1"/>
</dbReference>
<dbReference type="PROSITE" id="PS50851">
    <property type="entry name" value="CHEW"/>
    <property type="match status" value="1"/>
</dbReference>
<dbReference type="Proteomes" id="UP000539473">
    <property type="component" value="Unassembled WGS sequence"/>
</dbReference>
<sequence length="140" mass="14020">MTRALLVELAGEALAIPADGARCEVLEAGATTGLPVAAPLLLGLSVIHGRAVPVVNLAHLLGAPGHAGASLHVVIEVQGEAVALPADRTLGLSRLPGVPGGAPIGEALPVPAPDGAGQRLVRPLDPAALVQTLRQHLERV</sequence>
<protein>
    <recommendedName>
        <fullName evidence="1">CheW-like domain-containing protein</fullName>
    </recommendedName>
</protein>
<reference evidence="5" key="2">
    <citation type="journal article" date="2019" name="Int. J. Syst. Evol. Microbiol.">
        <title>The Global Catalogue of Microorganisms (GCM) 10K type strain sequencing project: providing services to taxonomists for standard genome sequencing and annotation.</title>
        <authorList>
            <consortium name="The Broad Institute Genomics Platform"/>
            <consortium name="The Broad Institute Genome Sequencing Center for Infectious Disease"/>
            <person name="Wu L."/>
            <person name="Ma J."/>
        </authorList>
    </citation>
    <scope>NUCLEOTIDE SEQUENCE [LARGE SCALE GENOMIC DNA]</scope>
    <source>
        <strain evidence="5">CGMCC 1.18437</strain>
    </source>
</reference>
<evidence type="ECO:0000313" key="2">
    <source>
        <dbReference type="EMBL" id="GHF36804.1"/>
    </source>
</evidence>
<dbReference type="InterPro" id="IPR002545">
    <property type="entry name" value="CheW-lke_dom"/>
</dbReference>
<reference evidence="2" key="4">
    <citation type="submission" date="2024-05" db="EMBL/GenBank/DDBJ databases">
        <authorList>
            <person name="Sun Q."/>
            <person name="Zhou Y."/>
        </authorList>
    </citation>
    <scope>NUCLEOTIDE SEQUENCE</scope>
    <source>
        <strain evidence="2">CGMCC 1.18437</strain>
    </source>
</reference>
<evidence type="ECO:0000313" key="3">
    <source>
        <dbReference type="EMBL" id="MBB5375818.1"/>
    </source>
</evidence>
<dbReference type="AlphaFoldDB" id="A0A7W8KEU4"/>
<gene>
    <name evidence="2" type="ORF">GCM10017781_11850</name>
    <name evidence="3" type="ORF">HNQ07_001275</name>
</gene>
<name>A0A7W8KEU4_9DEIO</name>
<evidence type="ECO:0000313" key="5">
    <source>
        <dbReference type="Proteomes" id="UP000619376"/>
    </source>
</evidence>
<dbReference type="Gene3D" id="2.40.50.180">
    <property type="entry name" value="CheA-289, Domain 4"/>
    <property type="match status" value="1"/>
</dbReference>